<dbReference type="PANTHER" id="PTHR30582">
    <property type="entry name" value="L,D-TRANSPEPTIDASE"/>
    <property type="match status" value="1"/>
</dbReference>
<dbReference type="PROSITE" id="PS51782">
    <property type="entry name" value="LYSM"/>
    <property type="match status" value="1"/>
</dbReference>
<dbReference type="CDD" id="cd00118">
    <property type="entry name" value="LysM"/>
    <property type="match status" value="1"/>
</dbReference>
<evidence type="ECO:0000256" key="11">
    <source>
        <dbReference type="ARBA" id="ARBA00023316"/>
    </source>
</evidence>
<name>A0A222GDP4_9GAMM</name>
<dbReference type="GO" id="GO:0018104">
    <property type="term" value="P:peptidoglycan-protein cross-linking"/>
    <property type="evidence" value="ECO:0007669"/>
    <property type="project" value="TreeGrafter"/>
</dbReference>
<dbReference type="KEGG" id="cber:B5D82_12570"/>
<dbReference type="AlphaFoldDB" id="A0A222GDP4"/>
<keyword evidence="10 12" id="KW-0573">Peptidoglycan synthesis</keyword>
<evidence type="ECO:0000256" key="1">
    <source>
        <dbReference type="ARBA" id="ARBA00004418"/>
    </source>
</evidence>
<organism evidence="15 16">
    <name type="scientific">Cognaticolwellia beringensis</name>
    <dbReference type="NCBI Taxonomy" id="1967665"/>
    <lineage>
        <taxon>Bacteria</taxon>
        <taxon>Pseudomonadati</taxon>
        <taxon>Pseudomonadota</taxon>
        <taxon>Gammaproteobacteria</taxon>
        <taxon>Alteromonadales</taxon>
        <taxon>Colwelliaceae</taxon>
        <taxon>Cognaticolwellia</taxon>
    </lineage>
</organism>
<comment type="similarity">
    <text evidence="3">Belongs to the YkuD family.</text>
</comment>
<keyword evidence="6" id="KW-0732">Signal</keyword>
<feature type="domain" description="L,D-TPase catalytic" evidence="14">
    <location>
        <begin position="90"/>
        <end position="226"/>
    </location>
</feature>
<dbReference type="CDD" id="cd16913">
    <property type="entry name" value="YkuD_like"/>
    <property type="match status" value="1"/>
</dbReference>
<evidence type="ECO:0000256" key="4">
    <source>
        <dbReference type="ARBA" id="ARBA00022676"/>
    </source>
</evidence>
<dbReference type="GO" id="GO:0071555">
    <property type="term" value="P:cell wall organization"/>
    <property type="evidence" value="ECO:0007669"/>
    <property type="project" value="UniProtKB-UniRule"/>
</dbReference>
<evidence type="ECO:0000313" key="16">
    <source>
        <dbReference type="Proteomes" id="UP000202259"/>
    </source>
</evidence>
<comment type="subcellular location">
    <subcellularLocation>
        <location evidence="1">Periplasm</location>
    </subcellularLocation>
</comment>
<keyword evidence="5" id="KW-0808">Transferase</keyword>
<dbReference type="InterPro" id="IPR018392">
    <property type="entry name" value="LysM"/>
</dbReference>
<dbReference type="GO" id="GO:0016757">
    <property type="term" value="F:glycosyltransferase activity"/>
    <property type="evidence" value="ECO:0007669"/>
    <property type="project" value="UniProtKB-KW"/>
</dbReference>
<dbReference type="UniPathway" id="UPA00219"/>
<evidence type="ECO:0000256" key="6">
    <source>
        <dbReference type="ARBA" id="ARBA00022729"/>
    </source>
</evidence>
<reference evidence="15 16" key="1">
    <citation type="submission" date="2017-08" db="EMBL/GenBank/DDBJ databases">
        <title>Complete genome of Colwellia sp. NB097-1, a psychrophile bacterium ioslated from Bering Sea.</title>
        <authorList>
            <person name="Chen X."/>
        </authorList>
    </citation>
    <scope>NUCLEOTIDE SEQUENCE [LARGE SCALE GENOMIC DNA]</scope>
    <source>
        <strain evidence="15 16">NB097-1</strain>
    </source>
</reference>
<gene>
    <name evidence="15" type="ORF">B5D82_12570</name>
</gene>
<dbReference type="SUPFAM" id="SSF54106">
    <property type="entry name" value="LysM domain"/>
    <property type="match status" value="1"/>
</dbReference>
<keyword evidence="8" id="KW-0378">Hydrolase</keyword>
<dbReference type="Proteomes" id="UP000202259">
    <property type="component" value="Chromosome"/>
</dbReference>
<dbReference type="InterPro" id="IPR036779">
    <property type="entry name" value="LysM_dom_sf"/>
</dbReference>
<dbReference type="EMBL" id="CP020465">
    <property type="protein sequence ID" value="ASP50005.1"/>
    <property type="molecule type" value="Genomic_DNA"/>
</dbReference>
<evidence type="ECO:0000259" key="14">
    <source>
        <dbReference type="PROSITE" id="PS52029"/>
    </source>
</evidence>
<proteinExistence type="inferred from homology"/>
<dbReference type="InterPro" id="IPR038063">
    <property type="entry name" value="Transpep_catalytic_dom"/>
</dbReference>
<evidence type="ECO:0000256" key="10">
    <source>
        <dbReference type="ARBA" id="ARBA00022984"/>
    </source>
</evidence>
<evidence type="ECO:0000256" key="2">
    <source>
        <dbReference type="ARBA" id="ARBA00004752"/>
    </source>
</evidence>
<feature type="active site" description="Proton donor/acceptor" evidence="12">
    <location>
        <position position="186"/>
    </location>
</feature>
<evidence type="ECO:0000256" key="5">
    <source>
        <dbReference type="ARBA" id="ARBA00022679"/>
    </source>
</evidence>
<keyword evidence="11 12" id="KW-0961">Cell wall biogenesis/degradation</keyword>
<evidence type="ECO:0000256" key="3">
    <source>
        <dbReference type="ARBA" id="ARBA00005992"/>
    </source>
</evidence>
<dbReference type="Pfam" id="PF17969">
    <property type="entry name" value="Ldt_C"/>
    <property type="match status" value="1"/>
</dbReference>
<dbReference type="InterPro" id="IPR005490">
    <property type="entry name" value="LD_TPept_cat_dom"/>
</dbReference>
<feature type="domain" description="LysM" evidence="13">
    <location>
        <begin position="34"/>
        <end position="78"/>
    </location>
</feature>
<dbReference type="Pfam" id="PF03734">
    <property type="entry name" value="YkuD"/>
    <property type="match status" value="1"/>
</dbReference>
<keyword evidence="7" id="KW-0574">Periplasm</keyword>
<dbReference type="Pfam" id="PF01476">
    <property type="entry name" value="LysM"/>
    <property type="match status" value="1"/>
</dbReference>
<keyword evidence="4" id="KW-0328">Glycosyltransferase</keyword>
<dbReference type="PROSITE" id="PS52029">
    <property type="entry name" value="LD_TPASE"/>
    <property type="match status" value="1"/>
</dbReference>
<comment type="pathway">
    <text evidence="2 12">Cell wall biogenesis; peptidoglycan biosynthesis.</text>
</comment>
<dbReference type="OrthoDB" id="9787225at2"/>
<dbReference type="PANTHER" id="PTHR30582:SF24">
    <property type="entry name" value="L,D-TRANSPEPTIDASE ERFK_SRFK-RELATED"/>
    <property type="match status" value="1"/>
</dbReference>
<dbReference type="GO" id="GO:0008360">
    <property type="term" value="P:regulation of cell shape"/>
    <property type="evidence" value="ECO:0007669"/>
    <property type="project" value="UniProtKB-UniRule"/>
</dbReference>
<dbReference type="InterPro" id="IPR050979">
    <property type="entry name" value="LD-transpeptidase"/>
</dbReference>
<protein>
    <submittedName>
        <fullName evidence="15">Peptidoglycan-binding protein</fullName>
    </submittedName>
</protein>
<evidence type="ECO:0000313" key="15">
    <source>
        <dbReference type="EMBL" id="ASP50005.1"/>
    </source>
</evidence>
<sequence>MSYILLLSSFMTTVSFAKIYSLPEAGSRLIGEPQYHEVAKGDYFQLIAEQYDVGFLALMAANPGVDPFLPTVGHKLVIPTQMLLPFGKREGIIINLPELRLYYFPENSDKVHVFPVGIGRQGLETPKTVSYISEKRKDPVWRPTSEMKARYFAEHGRKLADEVPAGPKNPFGKYALRLGTSVYLLHGSNQRFGIGMRASSGCIRLYDDDIEWLYQHIEINTPVRIVDQTIKLSYEPDKRLIEVHSPLTGDDGDVSKTEITPAVTAFVGDSPDDKMLLLDQVENPKGLVTQLHVH</sequence>
<evidence type="ECO:0000259" key="13">
    <source>
        <dbReference type="PROSITE" id="PS51782"/>
    </source>
</evidence>
<evidence type="ECO:0000256" key="7">
    <source>
        <dbReference type="ARBA" id="ARBA00022764"/>
    </source>
</evidence>
<evidence type="ECO:0000256" key="12">
    <source>
        <dbReference type="PROSITE-ProRule" id="PRU01373"/>
    </source>
</evidence>
<dbReference type="GO" id="GO:0042597">
    <property type="term" value="C:periplasmic space"/>
    <property type="evidence" value="ECO:0007669"/>
    <property type="project" value="UniProtKB-SubCell"/>
</dbReference>
<dbReference type="GO" id="GO:0005576">
    <property type="term" value="C:extracellular region"/>
    <property type="evidence" value="ECO:0007669"/>
    <property type="project" value="TreeGrafter"/>
</dbReference>
<accession>A0A222GDP4</accession>
<feature type="active site" description="Nucleophile" evidence="12">
    <location>
        <position position="202"/>
    </location>
</feature>
<dbReference type="Gene3D" id="2.40.440.10">
    <property type="entry name" value="L,D-transpeptidase catalytic domain-like"/>
    <property type="match status" value="1"/>
</dbReference>
<dbReference type="SUPFAM" id="SSF141523">
    <property type="entry name" value="L,D-transpeptidase catalytic domain-like"/>
    <property type="match status" value="1"/>
</dbReference>
<dbReference type="InterPro" id="IPR041597">
    <property type="entry name" value="Ldt_C"/>
</dbReference>
<keyword evidence="9 12" id="KW-0133">Cell shape</keyword>
<dbReference type="GO" id="GO:0071972">
    <property type="term" value="F:peptidoglycan L,D-transpeptidase activity"/>
    <property type="evidence" value="ECO:0007669"/>
    <property type="project" value="TreeGrafter"/>
</dbReference>
<dbReference type="SMART" id="SM00257">
    <property type="entry name" value="LysM"/>
    <property type="match status" value="1"/>
</dbReference>
<evidence type="ECO:0000256" key="9">
    <source>
        <dbReference type="ARBA" id="ARBA00022960"/>
    </source>
</evidence>
<dbReference type="Gene3D" id="3.10.350.10">
    <property type="entry name" value="LysM domain"/>
    <property type="match status" value="1"/>
</dbReference>
<evidence type="ECO:0000256" key="8">
    <source>
        <dbReference type="ARBA" id="ARBA00022801"/>
    </source>
</evidence>
<keyword evidence="16" id="KW-1185">Reference proteome</keyword>